<feature type="compositionally biased region" description="Low complexity" evidence="1">
    <location>
        <begin position="76"/>
        <end position="93"/>
    </location>
</feature>
<accession>A0A1M5S4E4</accession>
<gene>
    <name evidence="2" type="ORF">SAMN05444351_4565</name>
</gene>
<organism evidence="2 3">
    <name type="scientific">Geodermatophilus nigrescens</name>
    <dbReference type="NCBI Taxonomy" id="1070870"/>
    <lineage>
        <taxon>Bacteria</taxon>
        <taxon>Bacillati</taxon>
        <taxon>Actinomycetota</taxon>
        <taxon>Actinomycetes</taxon>
        <taxon>Geodermatophilales</taxon>
        <taxon>Geodermatophilaceae</taxon>
        <taxon>Geodermatophilus</taxon>
    </lineage>
</organism>
<evidence type="ECO:0000313" key="3">
    <source>
        <dbReference type="Proteomes" id="UP000184471"/>
    </source>
</evidence>
<dbReference type="EMBL" id="FQVX01000007">
    <property type="protein sequence ID" value="SHH33361.1"/>
    <property type="molecule type" value="Genomic_DNA"/>
</dbReference>
<evidence type="ECO:0000313" key="2">
    <source>
        <dbReference type="EMBL" id="SHH33361.1"/>
    </source>
</evidence>
<dbReference type="RefSeq" id="WP_139253104.1">
    <property type="nucleotide sequence ID" value="NZ_FQVX01000007.1"/>
</dbReference>
<keyword evidence="3" id="KW-1185">Reference proteome</keyword>
<reference evidence="2 3" key="1">
    <citation type="submission" date="2016-11" db="EMBL/GenBank/DDBJ databases">
        <authorList>
            <person name="Jaros S."/>
            <person name="Januszkiewicz K."/>
            <person name="Wedrychowicz H."/>
        </authorList>
    </citation>
    <scope>NUCLEOTIDE SEQUENCE [LARGE SCALE GENOMIC DNA]</scope>
    <source>
        <strain evidence="2 3">DSM 45408</strain>
    </source>
</reference>
<dbReference type="Proteomes" id="UP000184471">
    <property type="component" value="Unassembled WGS sequence"/>
</dbReference>
<feature type="region of interest" description="Disordered" evidence="1">
    <location>
        <begin position="68"/>
        <end position="93"/>
    </location>
</feature>
<proteinExistence type="predicted"/>
<dbReference type="STRING" id="1070870.SAMN05444351_4565"/>
<sequence>MATHWAVTALRRRHGRRAAGALRDQLDRCLADAGDGGEPDWAGLLVSAPRRERDTRGRVWWCYEASVTTSPPPAPEAAGTPAPRAAGAVPAAG</sequence>
<name>A0A1M5S4E4_9ACTN</name>
<protein>
    <submittedName>
        <fullName evidence="2">Uncharacterized protein</fullName>
    </submittedName>
</protein>
<evidence type="ECO:0000256" key="1">
    <source>
        <dbReference type="SAM" id="MobiDB-lite"/>
    </source>
</evidence>
<dbReference type="AlphaFoldDB" id="A0A1M5S4E4"/>